<dbReference type="RefSeq" id="WP_090705701.1">
    <property type="nucleotide sequence ID" value="NZ_FNHH01000021.1"/>
</dbReference>
<keyword evidence="5 10" id="KW-0067">ATP-binding</keyword>
<dbReference type="UniPathway" id="UPA00219"/>
<evidence type="ECO:0000259" key="13">
    <source>
        <dbReference type="Pfam" id="PF02875"/>
    </source>
</evidence>
<reference evidence="16" key="1">
    <citation type="submission" date="2016-10" db="EMBL/GenBank/DDBJ databases">
        <authorList>
            <person name="Varghese N."/>
            <person name="Submissions S."/>
        </authorList>
    </citation>
    <scope>NUCLEOTIDE SEQUENCE [LARGE SCALE GENOMIC DNA]</scope>
    <source>
        <strain evidence="16">DSM 24536</strain>
    </source>
</reference>
<dbReference type="SUPFAM" id="SSF53244">
    <property type="entry name" value="MurD-like peptide ligases, peptide-binding domain"/>
    <property type="match status" value="1"/>
</dbReference>
<dbReference type="Gene3D" id="3.40.1190.10">
    <property type="entry name" value="Mur-like, catalytic domain"/>
    <property type="match status" value="1"/>
</dbReference>
<dbReference type="EC" id="6.3.2.10" evidence="10 11"/>
<evidence type="ECO:0000313" key="16">
    <source>
        <dbReference type="Proteomes" id="UP000199226"/>
    </source>
</evidence>
<evidence type="ECO:0000256" key="7">
    <source>
        <dbReference type="ARBA" id="ARBA00022984"/>
    </source>
</evidence>
<comment type="function">
    <text evidence="10 11">Involved in cell wall formation. Catalyzes the final step in the synthesis of UDP-N-acetylmuramoyl-pentapeptide, the precursor of murein.</text>
</comment>
<evidence type="ECO:0000256" key="6">
    <source>
        <dbReference type="ARBA" id="ARBA00022960"/>
    </source>
</evidence>
<dbReference type="Proteomes" id="UP000199226">
    <property type="component" value="Unassembled WGS sequence"/>
</dbReference>
<dbReference type="AlphaFoldDB" id="A0A1G9VL69"/>
<comment type="catalytic activity">
    <reaction evidence="10 11">
        <text>D-alanyl-D-alanine + UDP-N-acetyl-alpha-D-muramoyl-L-alanyl-gamma-D-glutamyl-meso-2,6-diaminopimelate + ATP = UDP-N-acetyl-alpha-D-muramoyl-L-alanyl-gamma-D-glutamyl-meso-2,6-diaminopimeloyl-D-alanyl-D-alanine + ADP + phosphate + H(+)</text>
        <dbReference type="Rhea" id="RHEA:28374"/>
        <dbReference type="ChEBI" id="CHEBI:15378"/>
        <dbReference type="ChEBI" id="CHEBI:30616"/>
        <dbReference type="ChEBI" id="CHEBI:43474"/>
        <dbReference type="ChEBI" id="CHEBI:57822"/>
        <dbReference type="ChEBI" id="CHEBI:61386"/>
        <dbReference type="ChEBI" id="CHEBI:83905"/>
        <dbReference type="ChEBI" id="CHEBI:456216"/>
        <dbReference type="EC" id="6.3.2.10"/>
    </reaction>
</comment>
<dbReference type="InterPro" id="IPR036615">
    <property type="entry name" value="Mur_ligase_C_dom_sf"/>
</dbReference>
<dbReference type="GO" id="GO:0008360">
    <property type="term" value="P:regulation of cell shape"/>
    <property type="evidence" value="ECO:0007669"/>
    <property type="project" value="UniProtKB-KW"/>
</dbReference>
<comment type="pathway">
    <text evidence="10 11">Cell wall biogenesis; peptidoglycan biosynthesis.</text>
</comment>
<feature type="domain" description="Mur ligase C-terminal" evidence="13">
    <location>
        <begin position="306"/>
        <end position="422"/>
    </location>
</feature>
<evidence type="ECO:0000313" key="15">
    <source>
        <dbReference type="EMBL" id="SDM72847.1"/>
    </source>
</evidence>
<evidence type="ECO:0000259" key="14">
    <source>
        <dbReference type="Pfam" id="PF08245"/>
    </source>
</evidence>
<evidence type="ECO:0000259" key="12">
    <source>
        <dbReference type="Pfam" id="PF01225"/>
    </source>
</evidence>
<evidence type="ECO:0000256" key="10">
    <source>
        <dbReference type="HAMAP-Rule" id="MF_02019"/>
    </source>
</evidence>
<dbReference type="HAMAP" id="MF_02019">
    <property type="entry name" value="MurF"/>
    <property type="match status" value="1"/>
</dbReference>
<dbReference type="OrthoDB" id="9801978at2"/>
<protein>
    <recommendedName>
        <fullName evidence="10 11">UDP-N-acetylmuramoyl-tripeptide--D-alanyl-D-alanine ligase</fullName>
        <ecNumber evidence="10 11">6.3.2.10</ecNumber>
    </recommendedName>
    <alternativeName>
        <fullName evidence="10">D-alanyl-D-alanine-adding enzyme</fullName>
    </alternativeName>
</protein>
<keyword evidence="7 10" id="KW-0573">Peptidoglycan synthesis</keyword>
<evidence type="ECO:0000256" key="4">
    <source>
        <dbReference type="ARBA" id="ARBA00022741"/>
    </source>
</evidence>
<dbReference type="Pfam" id="PF08245">
    <property type="entry name" value="Mur_ligase_M"/>
    <property type="match status" value="1"/>
</dbReference>
<dbReference type="PANTHER" id="PTHR43024:SF1">
    <property type="entry name" value="UDP-N-ACETYLMURAMOYL-TRIPEPTIDE--D-ALANYL-D-ALANINE LIGASE"/>
    <property type="match status" value="1"/>
</dbReference>
<comment type="subcellular location">
    <subcellularLocation>
        <location evidence="10 11">Cytoplasm</location>
    </subcellularLocation>
</comment>
<sequence>MTTEQLYQIYLKHPQICTDTRKITDSSLFFALRGDNFDGNKFALQAIENGAAFSVIDNAEYALDDRFILVDDVLETLQNLARLHRKQLKIPVIGITGTNGKTTTKELVKSVLSQQFNTFATEGNLNNHIGVPLSILSVPSDCEIAIIEMGANHQREIAFLCSIAQPSHGMITNVGKAHLEGFGGVEGVKIGKGELYEFLSKTGGIGFINNDNPTLITMAHERGLKNTVGYGKGSTNFLSVRLKNSSPYLSVDWNLPGEPKQMAFSNLPGIYNFDNISAAICIGGYFNLSPEKINKGINAYKPVNNRSQILETPNNTIICDYYNANPSSMMVALENLEDTGAKSKVLILGDMFELGEESAKEHRLILEKALHTKAERRIFVGEEFFRLKGIEDAEFYRNTPEASEALNKRPIKQSTILLKGSRGMKLESLLDLL</sequence>
<keyword evidence="6 10" id="KW-0133">Cell shape</keyword>
<dbReference type="InterPro" id="IPR004101">
    <property type="entry name" value="Mur_ligase_C"/>
</dbReference>
<dbReference type="InterPro" id="IPR051046">
    <property type="entry name" value="MurCDEF_CellWall_CoF430Synth"/>
</dbReference>
<keyword evidence="9 10" id="KW-0961">Cell wall biogenesis/degradation</keyword>
<keyword evidence="3 10" id="KW-0132">Cell division</keyword>
<dbReference type="Gene3D" id="3.40.1390.10">
    <property type="entry name" value="MurE/MurF, N-terminal domain"/>
    <property type="match status" value="1"/>
</dbReference>
<dbReference type="STRING" id="990371.SAMN05421813_12133"/>
<dbReference type="InterPro" id="IPR000713">
    <property type="entry name" value="Mur_ligase_N"/>
</dbReference>
<evidence type="ECO:0000256" key="1">
    <source>
        <dbReference type="ARBA" id="ARBA00022490"/>
    </source>
</evidence>
<dbReference type="InterPro" id="IPR036565">
    <property type="entry name" value="Mur-like_cat_sf"/>
</dbReference>
<dbReference type="SUPFAM" id="SSF53623">
    <property type="entry name" value="MurD-like peptide ligases, catalytic domain"/>
    <property type="match status" value="1"/>
</dbReference>
<evidence type="ECO:0000256" key="5">
    <source>
        <dbReference type="ARBA" id="ARBA00022840"/>
    </source>
</evidence>
<dbReference type="InterPro" id="IPR013221">
    <property type="entry name" value="Mur_ligase_cen"/>
</dbReference>
<dbReference type="SUPFAM" id="SSF63418">
    <property type="entry name" value="MurE/MurF N-terminal domain"/>
    <property type="match status" value="1"/>
</dbReference>
<evidence type="ECO:0000256" key="11">
    <source>
        <dbReference type="RuleBase" id="RU004136"/>
    </source>
</evidence>
<dbReference type="PANTHER" id="PTHR43024">
    <property type="entry name" value="UDP-N-ACETYLMURAMOYL-TRIPEPTIDE--D-ALANYL-D-ALANINE LIGASE"/>
    <property type="match status" value="1"/>
</dbReference>
<evidence type="ECO:0000256" key="3">
    <source>
        <dbReference type="ARBA" id="ARBA00022618"/>
    </source>
</evidence>
<dbReference type="Gene3D" id="3.90.190.20">
    <property type="entry name" value="Mur ligase, C-terminal domain"/>
    <property type="match status" value="1"/>
</dbReference>
<gene>
    <name evidence="10" type="primary">murF</name>
    <name evidence="15" type="ORF">SAMN05421813_12133</name>
</gene>
<dbReference type="GO" id="GO:0005737">
    <property type="term" value="C:cytoplasm"/>
    <property type="evidence" value="ECO:0007669"/>
    <property type="project" value="UniProtKB-SubCell"/>
</dbReference>
<dbReference type="Pfam" id="PF02875">
    <property type="entry name" value="Mur_ligase_C"/>
    <property type="match status" value="1"/>
</dbReference>
<organism evidence="15 16">
    <name type="scientific">Daejeonella rubra</name>
    <dbReference type="NCBI Taxonomy" id="990371"/>
    <lineage>
        <taxon>Bacteria</taxon>
        <taxon>Pseudomonadati</taxon>
        <taxon>Bacteroidota</taxon>
        <taxon>Sphingobacteriia</taxon>
        <taxon>Sphingobacteriales</taxon>
        <taxon>Sphingobacteriaceae</taxon>
        <taxon>Daejeonella</taxon>
    </lineage>
</organism>
<keyword evidence="16" id="KW-1185">Reference proteome</keyword>
<dbReference type="NCBIfam" id="TIGR01143">
    <property type="entry name" value="murF"/>
    <property type="match status" value="1"/>
</dbReference>
<dbReference type="InterPro" id="IPR005863">
    <property type="entry name" value="UDP-N-AcMur_synth"/>
</dbReference>
<dbReference type="GO" id="GO:0009252">
    <property type="term" value="P:peptidoglycan biosynthetic process"/>
    <property type="evidence" value="ECO:0007669"/>
    <property type="project" value="UniProtKB-UniRule"/>
</dbReference>
<keyword evidence="4 10" id="KW-0547">Nucleotide-binding</keyword>
<keyword evidence="8 10" id="KW-0131">Cell cycle</keyword>
<feature type="binding site" evidence="10">
    <location>
        <begin position="97"/>
        <end position="103"/>
    </location>
    <ligand>
        <name>ATP</name>
        <dbReference type="ChEBI" id="CHEBI:30616"/>
    </ligand>
</feature>
<dbReference type="GO" id="GO:0071555">
    <property type="term" value="P:cell wall organization"/>
    <property type="evidence" value="ECO:0007669"/>
    <property type="project" value="UniProtKB-KW"/>
</dbReference>
<dbReference type="Pfam" id="PF01225">
    <property type="entry name" value="Mur_ligase"/>
    <property type="match status" value="1"/>
</dbReference>
<dbReference type="InterPro" id="IPR035911">
    <property type="entry name" value="MurE/MurF_N"/>
</dbReference>
<dbReference type="GO" id="GO:0047480">
    <property type="term" value="F:UDP-N-acetylmuramoyl-tripeptide-D-alanyl-D-alanine ligase activity"/>
    <property type="evidence" value="ECO:0007669"/>
    <property type="project" value="UniProtKB-UniRule"/>
</dbReference>
<keyword evidence="2 10" id="KW-0436">Ligase</keyword>
<name>A0A1G9VL69_9SPHI</name>
<dbReference type="GO" id="GO:0051301">
    <property type="term" value="P:cell division"/>
    <property type="evidence" value="ECO:0007669"/>
    <property type="project" value="UniProtKB-KW"/>
</dbReference>
<feature type="domain" description="Mur ligase N-terminal catalytic" evidence="12">
    <location>
        <begin position="16"/>
        <end position="84"/>
    </location>
</feature>
<dbReference type="EMBL" id="FNHH01000021">
    <property type="protein sequence ID" value="SDM72847.1"/>
    <property type="molecule type" value="Genomic_DNA"/>
</dbReference>
<evidence type="ECO:0000256" key="9">
    <source>
        <dbReference type="ARBA" id="ARBA00023316"/>
    </source>
</evidence>
<dbReference type="GO" id="GO:0008766">
    <property type="term" value="F:UDP-N-acetylmuramoylalanyl-D-glutamyl-2,6-diaminopimelate-D-alanyl-D-alanine ligase activity"/>
    <property type="evidence" value="ECO:0007669"/>
    <property type="project" value="RHEA"/>
</dbReference>
<feature type="domain" description="Mur ligase central" evidence="14">
    <location>
        <begin position="95"/>
        <end position="282"/>
    </location>
</feature>
<accession>A0A1G9VL69</accession>
<proteinExistence type="inferred from homology"/>
<evidence type="ECO:0000256" key="2">
    <source>
        <dbReference type="ARBA" id="ARBA00022598"/>
    </source>
</evidence>
<comment type="similarity">
    <text evidence="10">Belongs to the MurCDEF family. MurF subfamily.</text>
</comment>
<dbReference type="GO" id="GO:0005524">
    <property type="term" value="F:ATP binding"/>
    <property type="evidence" value="ECO:0007669"/>
    <property type="project" value="UniProtKB-UniRule"/>
</dbReference>
<evidence type="ECO:0000256" key="8">
    <source>
        <dbReference type="ARBA" id="ARBA00023306"/>
    </source>
</evidence>
<keyword evidence="1 10" id="KW-0963">Cytoplasm</keyword>